<feature type="transmembrane region" description="Helical" evidence="1">
    <location>
        <begin position="78"/>
        <end position="102"/>
    </location>
</feature>
<protein>
    <submittedName>
        <fullName evidence="2">Predicted membrane protein (DUF2306)</fullName>
    </submittedName>
</protein>
<feature type="transmembrane region" description="Helical" evidence="1">
    <location>
        <begin position="181"/>
        <end position="208"/>
    </location>
</feature>
<comment type="caution">
    <text evidence="2">The sequence shown here is derived from an EMBL/GenBank/DDBJ whole genome shotgun (WGS) entry which is preliminary data.</text>
</comment>
<dbReference type="EMBL" id="CAICTM010002029">
    <property type="protein sequence ID" value="CAB9527623.1"/>
    <property type="molecule type" value="Genomic_DNA"/>
</dbReference>
<feature type="transmembrane region" description="Helical" evidence="1">
    <location>
        <begin position="114"/>
        <end position="132"/>
    </location>
</feature>
<organism evidence="2 3">
    <name type="scientific">Seminavis robusta</name>
    <dbReference type="NCBI Taxonomy" id="568900"/>
    <lineage>
        <taxon>Eukaryota</taxon>
        <taxon>Sar</taxon>
        <taxon>Stramenopiles</taxon>
        <taxon>Ochrophyta</taxon>
        <taxon>Bacillariophyta</taxon>
        <taxon>Bacillariophyceae</taxon>
        <taxon>Bacillariophycidae</taxon>
        <taxon>Naviculales</taxon>
        <taxon>Naviculaceae</taxon>
        <taxon>Seminavis</taxon>
    </lineage>
</organism>
<accession>A0A9N8HYN1</accession>
<name>A0A9N8HYN1_9STRA</name>
<evidence type="ECO:0000256" key="1">
    <source>
        <dbReference type="SAM" id="Phobius"/>
    </source>
</evidence>
<evidence type="ECO:0000313" key="2">
    <source>
        <dbReference type="EMBL" id="CAB9527623.1"/>
    </source>
</evidence>
<dbReference type="OrthoDB" id="193478at2759"/>
<dbReference type="Pfam" id="PF10067">
    <property type="entry name" value="DUF2306"/>
    <property type="match status" value="1"/>
</dbReference>
<keyword evidence="3" id="KW-1185">Reference proteome</keyword>
<gene>
    <name evidence="2" type="ORF">SEMRO_2031_G311850.1</name>
</gene>
<dbReference type="Proteomes" id="UP001153069">
    <property type="component" value="Unassembled WGS sequence"/>
</dbReference>
<dbReference type="InterPro" id="IPR018750">
    <property type="entry name" value="DUF2306_membrane"/>
</dbReference>
<proteinExistence type="predicted"/>
<sequence length="297" mass="33720">MRKLERQICLWRKTEESKLLLVRRFLWRAFLGSFGLTCLVFGLYVASFYLQSLIKHQLDAWDITGPGMYHKDRPDSNYALGAHFVGGAYLMLFGPLQFIPVIRQKWMTFHRWNGRLSIAGCLLTALGGSYYVCSVGSSQVDFVGQSANWNNLVFGMAMLTCGIQTYRHAAITKRIDQHKLWAYRVAALCFGNIFVRIGIWAMIVVLSIDSDPEGFKDELVHSEVFKSGLNLLLYTFVVPSILLAGEIWKHEQRGDSTPSLLFLVFAALLLVLFVLGVALLMLVAWIPFIGRSLDYYN</sequence>
<keyword evidence="1" id="KW-0812">Transmembrane</keyword>
<feature type="transmembrane region" description="Helical" evidence="1">
    <location>
        <begin position="228"/>
        <end position="248"/>
    </location>
</feature>
<evidence type="ECO:0000313" key="3">
    <source>
        <dbReference type="Proteomes" id="UP001153069"/>
    </source>
</evidence>
<keyword evidence="1" id="KW-0472">Membrane</keyword>
<feature type="transmembrane region" description="Helical" evidence="1">
    <location>
        <begin position="25"/>
        <end position="50"/>
    </location>
</feature>
<keyword evidence="1" id="KW-1133">Transmembrane helix</keyword>
<feature type="transmembrane region" description="Helical" evidence="1">
    <location>
        <begin position="260"/>
        <end position="288"/>
    </location>
</feature>
<reference evidence="2" key="1">
    <citation type="submission" date="2020-06" db="EMBL/GenBank/DDBJ databases">
        <authorList>
            <consortium name="Plant Systems Biology data submission"/>
        </authorList>
    </citation>
    <scope>NUCLEOTIDE SEQUENCE</scope>
    <source>
        <strain evidence="2">D6</strain>
    </source>
</reference>
<dbReference type="AlphaFoldDB" id="A0A9N8HYN1"/>
<feature type="transmembrane region" description="Helical" evidence="1">
    <location>
        <begin position="152"/>
        <end position="169"/>
    </location>
</feature>